<dbReference type="AlphaFoldDB" id="A0A815MJR6"/>
<dbReference type="PANTHER" id="PTHR33099">
    <property type="entry name" value="FE2OG DIOXYGENASE DOMAIN-CONTAINING PROTEIN"/>
    <property type="match status" value="1"/>
</dbReference>
<accession>A0A815MJR6</accession>
<evidence type="ECO:0000313" key="5">
    <source>
        <dbReference type="Proteomes" id="UP000663829"/>
    </source>
</evidence>
<dbReference type="Proteomes" id="UP000681722">
    <property type="component" value="Unassembled WGS sequence"/>
</dbReference>
<dbReference type="EMBL" id="CAJNOQ010018272">
    <property type="protein sequence ID" value="CAF1423903.1"/>
    <property type="molecule type" value="Genomic_DNA"/>
</dbReference>
<organism evidence="2 5">
    <name type="scientific">Didymodactylos carnosus</name>
    <dbReference type="NCBI Taxonomy" id="1234261"/>
    <lineage>
        <taxon>Eukaryota</taxon>
        <taxon>Metazoa</taxon>
        <taxon>Spiralia</taxon>
        <taxon>Gnathifera</taxon>
        <taxon>Rotifera</taxon>
        <taxon>Eurotatoria</taxon>
        <taxon>Bdelloidea</taxon>
        <taxon>Philodinida</taxon>
        <taxon>Philodinidae</taxon>
        <taxon>Didymodactylos</taxon>
    </lineage>
</organism>
<dbReference type="Proteomes" id="UP000677228">
    <property type="component" value="Unassembled WGS sequence"/>
</dbReference>
<dbReference type="Proteomes" id="UP000682733">
    <property type="component" value="Unassembled WGS sequence"/>
</dbReference>
<comment type="caution">
    <text evidence="2">The sequence shown here is derived from an EMBL/GenBank/DDBJ whole genome shotgun (WGS) entry which is preliminary data.</text>
</comment>
<dbReference type="OrthoDB" id="27483at2759"/>
<gene>
    <name evidence="2" type="ORF">GPM918_LOCUS33789</name>
    <name evidence="1" type="ORF">OVA965_LOCUS29382</name>
    <name evidence="4" type="ORF">SRO942_LOCUS34486</name>
    <name evidence="3" type="ORF">TMI583_LOCUS30156</name>
</gene>
<keyword evidence="5" id="KW-1185">Reference proteome</keyword>
<evidence type="ECO:0000313" key="3">
    <source>
        <dbReference type="EMBL" id="CAF4129616.1"/>
    </source>
</evidence>
<dbReference type="EMBL" id="CAJOBC010083710">
    <property type="protein sequence ID" value="CAF4305704.1"/>
    <property type="molecule type" value="Genomic_DNA"/>
</dbReference>
<dbReference type="EMBL" id="CAJNOK010020642">
    <property type="protein sequence ID" value="CAF1319768.1"/>
    <property type="molecule type" value="Genomic_DNA"/>
</dbReference>
<sequence>MLNKAWQLEAQYFQIINNDWSLSALHNLKSRIVYELGLNKNWTNKISFKCLRLIFYEKSFVFKRYDEIEEKLLSNVFVLGKLIIILPSLYSGGEHYIQYSQEKHLFDFAHDANQYTHYVVYNASKNCKHEIQPVTKGYQVTLVYNIIIEKTSPSIPPIIYLNPDLSDMLLVQELDKLLSTWYQNKNLPSKLVIHLSAEYTRANISSLLLNKKDRSIASLFLKSIQQQYEVSKKNNILLYFGRLALEEEYERTYDEYTDNTVKISDLMPVFTAHNNDFPWCKLFNFDNNLDIIVSFDELMDEEAFFMHNMPNTTFTDMNRSTGNYILSNGYVGALLLIPYHLKWELFMDDLPRFYTVLAEIRKQIELNSSKINTLIFEECIELFHCLFKRKNPKFDLKEILKCLITLYCAQTTINISVMNLIKDLMKHEVFIEKLLELPNEMYELGNSLTWINISLPFHEAFRSTLMTTTILHAAKFLISLLQLSSDDDTTLSFLILCMTNELLLFAFKKRFSVTPLTVTQLCWLLHLLILCHNEYLSSIKLITSSIIKTLRCSSNTNVVNGVIQSLIPFLLKIQSYHSNENAQECFFILHEQCLSALNCYYCESIPPIIFQKSNIDCDCNDCKVLMLFLCDVKHSIQQFSIDKQRCSNFYKIIEEQESLSCVYEHLSDGNGQLLLVMKSSDYENERQTCLMLREVLLNMIEPKSNNVQEKLFADYHTISSAKRFKLSK</sequence>
<reference evidence="2" key="1">
    <citation type="submission" date="2021-02" db="EMBL/GenBank/DDBJ databases">
        <authorList>
            <person name="Nowell W R."/>
        </authorList>
    </citation>
    <scope>NUCLEOTIDE SEQUENCE</scope>
</reference>
<name>A0A815MJR6_9BILA</name>
<evidence type="ECO:0000313" key="4">
    <source>
        <dbReference type="EMBL" id="CAF4305704.1"/>
    </source>
</evidence>
<dbReference type="EMBL" id="CAJOBA010042247">
    <property type="protein sequence ID" value="CAF4129616.1"/>
    <property type="molecule type" value="Genomic_DNA"/>
</dbReference>
<proteinExistence type="predicted"/>
<evidence type="ECO:0000313" key="1">
    <source>
        <dbReference type="EMBL" id="CAF1319768.1"/>
    </source>
</evidence>
<protein>
    <recommendedName>
        <fullName evidence="6">Prolyl 4-hydroxylase alpha subunit Fe(2+) 2OG dioxygenase domain-containing protein</fullName>
    </recommendedName>
</protein>
<dbReference type="PANTHER" id="PTHR33099:SF13">
    <property type="entry name" value="F-BOX DOMAIN-CONTAINING PROTEIN-RELATED"/>
    <property type="match status" value="1"/>
</dbReference>
<dbReference type="Proteomes" id="UP000663829">
    <property type="component" value="Unassembled WGS sequence"/>
</dbReference>
<evidence type="ECO:0008006" key="6">
    <source>
        <dbReference type="Google" id="ProtNLM"/>
    </source>
</evidence>
<evidence type="ECO:0000313" key="2">
    <source>
        <dbReference type="EMBL" id="CAF1423903.1"/>
    </source>
</evidence>